<organism evidence="4 5">
    <name type="scientific">Brassica campestris</name>
    <name type="common">Field mustard</name>
    <dbReference type="NCBI Taxonomy" id="3711"/>
    <lineage>
        <taxon>Eukaryota</taxon>
        <taxon>Viridiplantae</taxon>
        <taxon>Streptophyta</taxon>
        <taxon>Embryophyta</taxon>
        <taxon>Tracheophyta</taxon>
        <taxon>Spermatophyta</taxon>
        <taxon>Magnoliopsida</taxon>
        <taxon>eudicotyledons</taxon>
        <taxon>Gunneridae</taxon>
        <taxon>Pentapetalae</taxon>
        <taxon>rosids</taxon>
        <taxon>malvids</taxon>
        <taxon>Brassicales</taxon>
        <taxon>Brassicaceae</taxon>
        <taxon>Brassiceae</taxon>
        <taxon>Brassica</taxon>
    </lineage>
</organism>
<accession>A0A397ZT24</accession>
<dbReference type="InterPro" id="IPR038937">
    <property type="entry name" value="RopGEF"/>
</dbReference>
<evidence type="ECO:0000256" key="2">
    <source>
        <dbReference type="PROSITE-ProRule" id="PRU00663"/>
    </source>
</evidence>
<evidence type="ECO:0000313" key="4">
    <source>
        <dbReference type="EMBL" id="RID68747.1"/>
    </source>
</evidence>
<dbReference type="Gene3D" id="1.20.58.1310">
    <property type="entry name" value="PRONE domain, subdomain 2"/>
    <property type="match status" value="1"/>
</dbReference>
<dbReference type="Pfam" id="PF03759">
    <property type="entry name" value="PRONE"/>
    <property type="match status" value="1"/>
</dbReference>
<dbReference type="Proteomes" id="UP000264353">
    <property type="component" value="Chromosome A3"/>
</dbReference>
<dbReference type="GO" id="GO:0005085">
    <property type="term" value="F:guanyl-nucleotide exchange factor activity"/>
    <property type="evidence" value="ECO:0007669"/>
    <property type="project" value="UniProtKB-UniRule"/>
</dbReference>
<dbReference type="EMBL" id="CM010630">
    <property type="protein sequence ID" value="RID68747.1"/>
    <property type="molecule type" value="Genomic_DNA"/>
</dbReference>
<keyword evidence="1 2" id="KW-0344">Guanine-nucleotide releasing factor</keyword>
<protein>
    <recommendedName>
        <fullName evidence="3">PRONE domain-containing protein</fullName>
    </recommendedName>
</protein>
<gene>
    <name evidence="4" type="ORF">BRARA_C00887</name>
</gene>
<name>A0A397ZT24_BRACM</name>
<evidence type="ECO:0000256" key="1">
    <source>
        <dbReference type="ARBA" id="ARBA00022658"/>
    </source>
</evidence>
<dbReference type="AlphaFoldDB" id="A0A397ZT24"/>
<dbReference type="PANTHER" id="PTHR33101">
    <property type="entry name" value="ROP GUANINE NUCLEOTIDE EXCHANGE FACTOR 1"/>
    <property type="match status" value="1"/>
</dbReference>
<feature type="domain" description="PRONE" evidence="3">
    <location>
        <begin position="1"/>
        <end position="159"/>
    </location>
</feature>
<dbReference type="PANTHER" id="PTHR33101:SF65">
    <property type="entry name" value="ROP GUANINE NUCLEOTIDE EXCHANGE FACTOR 10"/>
    <property type="match status" value="1"/>
</dbReference>
<evidence type="ECO:0000313" key="5">
    <source>
        <dbReference type="Proteomes" id="UP000264353"/>
    </source>
</evidence>
<sequence>MHIPDNYIDSLPKKGKTSLGDLLYKSITDEYFDPGYFLSSCDLSTKHKVLDLKNRIEASMVIWKRKMNHKEQWGSFVSLEKRELFEVRVETILAMLKQKFPKILQSSLEISKIKNNKDVGHAILESYSRVLESLAAKIMSRIEDVLEADVLVHIQLMETERKFESDAEPEYEKTEKVALAVTPKSTKLTDLIGWRFSSDTEQSSTSDIELFHEAEQEKEIMKSPIRVQPMKLSYLAKLENLRSPSERH</sequence>
<evidence type="ECO:0000259" key="3">
    <source>
        <dbReference type="PROSITE" id="PS51334"/>
    </source>
</evidence>
<dbReference type="PROSITE" id="PS51334">
    <property type="entry name" value="PRONE"/>
    <property type="match status" value="1"/>
</dbReference>
<reference evidence="4 5" key="1">
    <citation type="submission" date="2018-06" db="EMBL/GenBank/DDBJ databases">
        <title>WGS assembly of Brassica rapa FPsc.</title>
        <authorList>
            <person name="Bowman J."/>
            <person name="Kohchi T."/>
            <person name="Yamato K."/>
            <person name="Jenkins J."/>
            <person name="Shu S."/>
            <person name="Ishizaki K."/>
            <person name="Yamaoka S."/>
            <person name="Nishihama R."/>
            <person name="Nakamura Y."/>
            <person name="Berger F."/>
            <person name="Adam C."/>
            <person name="Aki S."/>
            <person name="Althoff F."/>
            <person name="Araki T."/>
            <person name="Arteaga-Vazquez M."/>
            <person name="Balasubrmanian S."/>
            <person name="Bauer D."/>
            <person name="Boehm C."/>
            <person name="Briginshaw L."/>
            <person name="Caballero-Perez J."/>
            <person name="Catarino B."/>
            <person name="Chen F."/>
            <person name="Chiyoda S."/>
            <person name="Chovatia M."/>
            <person name="Davies K."/>
            <person name="Delmans M."/>
            <person name="Demura T."/>
            <person name="Dierschke T."/>
            <person name="Dolan L."/>
            <person name="Dorantes-Acosta A."/>
            <person name="Eklund D."/>
            <person name="Florent S."/>
            <person name="Flores-Sandoval E."/>
            <person name="Fujiyama A."/>
            <person name="Fukuzawa H."/>
            <person name="Galik B."/>
            <person name="Grimanelli D."/>
            <person name="Grimwood J."/>
            <person name="Grossniklaus U."/>
            <person name="Hamada T."/>
            <person name="Haseloff J."/>
            <person name="Hetherington A."/>
            <person name="Higo A."/>
            <person name="Hirakawa Y."/>
            <person name="Hundley H."/>
            <person name="Ikeda Y."/>
            <person name="Inoue K."/>
            <person name="Inoue S."/>
            <person name="Ishida S."/>
            <person name="Jia Q."/>
            <person name="Kakita M."/>
            <person name="Kanazawa T."/>
            <person name="Kawai Y."/>
            <person name="Kawashima T."/>
            <person name="Kennedy M."/>
            <person name="Kinose K."/>
            <person name="Kinoshita T."/>
            <person name="Kohara Y."/>
            <person name="Koide E."/>
            <person name="Komatsu K."/>
            <person name="Kopischke S."/>
            <person name="Kubo M."/>
            <person name="Kyozuka J."/>
            <person name="Lagercrantz U."/>
            <person name="Lin S."/>
            <person name="Lindquist E."/>
            <person name="Lipzen A."/>
            <person name="Lu C."/>
            <person name="Luna E."/>
            <person name="Martienssen R."/>
            <person name="Minamino N."/>
            <person name="Mizutani M."/>
            <person name="Mizutani M."/>
            <person name="Mochizuki N."/>
            <person name="Monte I."/>
            <person name="Mosher R."/>
            <person name="Nagasaki H."/>
            <person name="Nakagami H."/>
            <person name="Naramoto S."/>
            <person name="Nishitani K."/>
            <person name="Ohtani M."/>
            <person name="Okamoto T."/>
            <person name="Okumura M."/>
            <person name="Phillips J."/>
            <person name="Pollak B."/>
            <person name="Reinders A."/>
            <person name="Roevekamp M."/>
            <person name="Sano R."/>
            <person name="Sawa S."/>
            <person name="Schmid M."/>
            <person name="Shirakawa M."/>
            <person name="Solano R."/>
            <person name="Spunde A."/>
            <person name="Suetsugu N."/>
            <person name="Sugano S."/>
            <person name="Sugiyama A."/>
            <person name="Sun R."/>
            <person name="Suzuki Y."/>
            <person name="Takenaka M."/>
            <person name="Takezawa D."/>
            <person name="Tomogane H."/>
            <person name="Tsuzuki M."/>
            <person name="Ueda T."/>
            <person name="Umeda M."/>
            <person name="Ward J."/>
            <person name="Watanabe Y."/>
            <person name="Yazaki K."/>
            <person name="Yokoyama R."/>
            <person name="Yoshitake Y."/>
            <person name="Yotsui I."/>
            <person name="Zachgo S."/>
            <person name="Schmutz J."/>
        </authorList>
    </citation>
    <scope>NUCLEOTIDE SEQUENCE [LARGE SCALE GENOMIC DNA]</scope>
    <source>
        <strain evidence="5">cv. B-3</strain>
    </source>
</reference>
<proteinExistence type="predicted"/>
<dbReference type="InterPro" id="IPR005512">
    <property type="entry name" value="PRONE_dom"/>
</dbReference>